<dbReference type="PROSITE" id="PS01124">
    <property type="entry name" value="HTH_ARAC_FAMILY_2"/>
    <property type="match status" value="1"/>
</dbReference>
<dbReference type="Pfam" id="PF12833">
    <property type="entry name" value="HTH_18"/>
    <property type="match status" value="1"/>
</dbReference>
<organism evidence="3 4">
    <name type="scientific">Paenibacillus brevis</name>
    <dbReference type="NCBI Taxonomy" id="2841508"/>
    <lineage>
        <taxon>Bacteria</taxon>
        <taxon>Bacillati</taxon>
        <taxon>Bacillota</taxon>
        <taxon>Bacilli</taxon>
        <taxon>Bacillales</taxon>
        <taxon>Paenibacillaceae</taxon>
        <taxon>Paenibacillus</taxon>
    </lineage>
</organism>
<keyword evidence="4" id="KW-1185">Reference proteome</keyword>
<dbReference type="Proteomes" id="UP000743001">
    <property type="component" value="Unassembled WGS sequence"/>
</dbReference>
<dbReference type="SMART" id="SM00342">
    <property type="entry name" value="HTH_ARAC"/>
    <property type="match status" value="1"/>
</dbReference>
<protein>
    <submittedName>
        <fullName evidence="3">AraC family transcriptional regulator</fullName>
    </submittedName>
</protein>
<evidence type="ECO:0000259" key="2">
    <source>
        <dbReference type="PROSITE" id="PS01124"/>
    </source>
</evidence>
<evidence type="ECO:0000313" key="3">
    <source>
        <dbReference type="EMBL" id="MBU5673560.1"/>
    </source>
</evidence>
<evidence type="ECO:0000313" key="4">
    <source>
        <dbReference type="Proteomes" id="UP000743001"/>
    </source>
</evidence>
<feature type="domain" description="HTH araC/xylS-type" evidence="2">
    <location>
        <begin position="181"/>
        <end position="279"/>
    </location>
</feature>
<name>A0ABS6FWS2_9BACL</name>
<dbReference type="EMBL" id="JAHLQJ010000015">
    <property type="protein sequence ID" value="MBU5673560.1"/>
    <property type="molecule type" value="Genomic_DNA"/>
</dbReference>
<dbReference type="RefSeq" id="WP_216480150.1">
    <property type="nucleotide sequence ID" value="NZ_JAHLQJ010000015.1"/>
</dbReference>
<dbReference type="PANTHER" id="PTHR43280">
    <property type="entry name" value="ARAC-FAMILY TRANSCRIPTIONAL REGULATOR"/>
    <property type="match status" value="1"/>
</dbReference>
<dbReference type="Pfam" id="PF02311">
    <property type="entry name" value="AraC_binding"/>
    <property type="match status" value="1"/>
</dbReference>
<comment type="caution">
    <text evidence="3">The sequence shown here is derived from an EMBL/GenBank/DDBJ whole genome shotgun (WGS) entry which is preliminary data.</text>
</comment>
<dbReference type="InterPro" id="IPR003313">
    <property type="entry name" value="AraC-bd"/>
</dbReference>
<accession>A0ABS6FWS2</accession>
<dbReference type="InterPro" id="IPR018060">
    <property type="entry name" value="HTH_AraC"/>
</dbReference>
<dbReference type="PANTHER" id="PTHR43280:SF28">
    <property type="entry name" value="HTH-TYPE TRANSCRIPTIONAL ACTIVATOR RHAS"/>
    <property type="match status" value="1"/>
</dbReference>
<evidence type="ECO:0000256" key="1">
    <source>
        <dbReference type="ARBA" id="ARBA00023125"/>
    </source>
</evidence>
<keyword evidence="1" id="KW-0238">DNA-binding</keyword>
<reference evidence="3 4" key="1">
    <citation type="submission" date="2021-06" db="EMBL/GenBank/DDBJ databases">
        <authorList>
            <person name="Sun Q."/>
            <person name="Li D."/>
        </authorList>
    </citation>
    <scope>NUCLEOTIDE SEQUENCE [LARGE SCALE GENOMIC DNA]</scope>
    <source>
        <strain evidence="3 4">MSJ-6</strain>
    </source>
</reference>
<proteinExistence type="predicted"/>
<gene>
    <name evidence="3" type="ORF">KQJ23_17145</name>
</gene>
<sequence>MKDYGHEYADIFYYTPTEFEKLGGLWPLRTGHNVAKENYSVGPRVIECFSFHFVLHGEVVLSSLGETVTLKRGSIFCLFPNVKHSYWVSQYDAESPLRLHWLAFHGSQAEALVQRIGLSERRPYLHNKLTDDLEELLKMIMMRIENREADDDLHLQVMLYRIFEMLSRPLAEGGEDQDWLSACLLYMQSHYTEGITVADLAEFIGMHRSHLSSRFKRSTGMSPREFLIKLRMERAGEMLLNRSLSITDISLSLGYTDLYTFSRAFGTYYGVSPTAYRNDLLSQRNAK</sequence>